<comment type="caution">
    <text evidence="2">The sequence shown here is derived from an EMBL/GenBank/DDBJ whole genome shotgun (WGS) entry which is preliminary data.</text>
</comment>
<keyword evidence="1" id="KW-0732">Signal</keyword>
<dbReference type="Pfam" id="PF11604">
    <property type="entry name" value="CusF_Ec"/>
    <property type="match status" value="1"/>
</dbReference>
<evidence type="ECO:0000256" key="1">
    <source>
        <dbReference type="SAM" id="SignalP"/>
    </source>
</evidence>
<organism evidence="2 3">
    <name type="scientific">Yanghanlia caeni</name>
    <dbReference type="NCBI Taxonomy" id="3064283"/>
    <lineage>
        <taxon>Bacteria</taxon>
        <taxon>Pseudomonadati</taxon>
        <taxon>Pseudomonadota</taxon>
        <taxon>Betaproteobacteria</taxon>
        <taxon>Burkholderiales</taxon>
        <taxon>Alcaligenaceae</taxon>
        <taxon>Yanghanlia</taxon>
    </lineage>
</organism>
<gene>
    <name evidence="2" type="ORF">Q8947_02280</name>
</gene>
<accession>A0ABU1D330</accession>
<evidence type="ECO:0000313" key="2">
    <source>
        <dbReference type="EMBL" id="MDR4124811.1"/>
    </source>
</evidence>
<dbReference type="InterPro" id="IPR021647">
    <property type="entry name" value="CusF_Ec"/>
</dbReference>
<feature type="signal peptide" evidence="1">
    <location>
        <begin position="1"/>
        <end position="27"/>
    </location>
</feature>
<dbReference type="EMBL" id="JAUZQE010000003">
    <property type="protein sequence ID" value="MDR4124811.1"/>
    <property type="molecule type" value="Genomic_DNA"/>
</dbReference>
<reference evidence="2 3" key="1">
    <citation type="submission" date="2023-08" db="EMBL/GenBank/DDBJ databases">
        <title>Alcaligenaceae gen. nov., a novel taxon isolated from the sludge of Yixing Pesticide Factory.</title>
        <authorList>
            <person name="Ruan L."/>
        </authorList>
    </citation>
    <scope>NUCLEOTIDE SEQUENCE [LARGE SCALE GENOMIC DNA]</scope>
    <source>
        <strain evidence="2 3">LG-2</strain>
    </source>
</reference>
<proteinExistence type="predicted"/>
<name>A0ABU1D330_9BURK</name>
<feature type="chain" id="PRO_5047414672" evidence="1">
    <location>
        <begin position="28"/>
        <end position="99"/>
    </location>
</feature>
<dbReference type="Gene3D" id="2.40.50.320">
    <property type="entry name" value="Copper binding periplasmic protein CusF"/>
    <property type="match status" value="1"/>
</dbReference>
<dbReference type="InterPro" id="IPR042230">
    <property type="entry name" value="CusF_sf"/>
</dbReference>
<protein>
    <submittedName>
        <fullName evidence="2">Copper-binding protein</fullName>
    </submittedName>
</protein>
<dbReference type="RefSeq" id="WP_347286349.1">
    <property type="nucleotide sequence ID" value="NZ_JAUZQE010000003.1"/>
</dbReference>
<dbReference type="Proteomes" id="UP001232156">
    <property type="component" value="Unassembled WGS sequence"/>
</dbReference>
<evidence type="ECO:0000313" key="3">
    <source>
        <dbReference type="Proteomes" id="UP001232156"/>
    </source>
</evidence>
<sequence length="99" mass="10350">MFSAPNVRSALAVALAAVACVAVPAQAQEGSGSGEVRRVDVQAGKVTIKHGPIGELELPAMTLVYRADPALLAGLQPGDKVRFTARRENGHYVVVEISK</sequence>
<keyword evidence="3" id="KW-1185">Reference proteome</keyword>